<dbReference type="EMBL" id="LVVM01001612">
    <property type="protein sequence ID" value="OJA18146.1"/>
    <property type="molecule type" value="Genomic_DNA"/>
</dbReference>
<dbReference type="InterPro" id="IPR035992">
    <property type="entry name" value="Ricin_B-like_lectins"/>
</dbReference>
<organism evidence="1 2">
    <name type="scientific">Rhizopogon vesiculosus</name>
    <dbReference type="NCBI Taxonomy" id="180088"/>
    <lineage>
        <taxon>Eukaryota</taxon>
        <taxon>Fungi</taxon>
        <taxon>Dikarya</taxon>
        <taxon>Basidiomycota</taxon>
        <taxon>Agaricomycotina</taxon>
        <taxon>Agaricomycetes</taxon>
        <taxon>Agaricomycetidae</taxon>
        <taxon>Boletales</taxon>
        <taxon>Suillineae</taxon>
        <taxon>Rhizopogonaceae</taxon>
        <taxon>Rhizopogon</taxon>
    </lineage>
</organism>
<dbReference type="Gene3D" id="2.80.10.50">
    <property type="match status" value="1"/>
</dbReference>
<keyword evidence="2" id="KW-1185">Reference proteome</keyword>
<evidence type="ECO:0000313" key="2">
    <source>
        <dbReference type="Proteomes" id="UP000183567"/>
    </source>
</evidence>
<evidence type="ECO:0000313" key="1">
    <source>
        <dbReference type="EMBL" id="OJA18146.1"/>
    </source>
</evidence>
<dbReference type="SUPFAM" id="SSF50370">
    <property type="entry name" value="Ricin B-like lectins"/>
    <property type="match status" value="1"/>
</dbReference>
<proteinExistence type="predicted"/>
<sequence>MSDADSIPPPGTYRLRNVKYPNQLFDLNGGSATDGTQVIGFANNSNTKNMLWIMQVVDELNNFVRLINAASGTFAFWAGETPKSVSNVCLYPVLF</sequence>
<dbReference type="OrthoDB" id="2606722at2759"/>
<evidence type="ECO:0008006" key="3">
    <source>
        <dbReference type="Google" id="ProtNLM"/>
    </source>
</evidence>
<gene>
    <name evidence="1" type="ORF">AZE42_13724</name>
</gene>
<dbReference type="Proteomes" id="UP000183567">
    <property type="component" value="Unassembled WGS sequence"/>
</dbReference>
<accession>A0A1J8R8T0</accession>
<comment type="caution">
    <text evidence="1">The sequence shown here is derived from an EMBL/GenBank/DDBJ whole genome shotgun (WGS) entry which is preliminary data.</text>
</comment>
<reference evidence="1 2" key="1">
    <citation type="submission" date="2016-03" db="EMBL/GenBank/DDBJ databases">
        <title>Comparative genomics of the ectomycorrhizal sister species Rhizopogon vinicolor and Rhizopogon vesiculosus (Basidiomycota: Boletales) reveals a divergence of the mating type B locus.</title>
        <authorList>
            <person name="Mujic A.B."/>
            <person name="Kuo A."/>
            <person name="Tritt A."/>
            <person name="Lipzen A."/>
            <person name="Chen C."/>
            <person name="Johnson J."/>
            <person name="Sharma A."/>
            <person name="Barry K."/>
            <person name="Grigoriev I.V."/>
            <person name="Spatafora J.W."/>
        </authorList>
    </citation>
    <scope>NUCLEOTIDE SEQUENCE [LARGE SCALE GENOMIC DNA]</scope>
    <source>
        <strain evidence="1 2">AM-OR11-056</strain>
    </source>
</reference>
<name>A0A1J8R8T0_9AGAM</name>
<protein>
    <recommendedName>
        <fullName evidence="3">Ricin B lectin domain-containing protein</fullName>
    </recommendedName>
</protein>
<dbReference type="AlphaFoldDB" id="A0A1J8R8T0"/>